<keyword evidence="3" id="KW-1185">Reference proteome</keyword>
<dbReference type="InterPro" id="IPR001279">
    <property type="entry name" value="Metallo-B-lactamas"/>
</dbReference>
<proteinExistence type="predicted"/>
<dbReference type="RefSeq" id="WP_380718399.1">
    <property type="nucleotide sequence ID" value="NZ_JBHTLK010000001.1"/>
</dbReference>
<dbReference type="Pfam" id="PF12706">
    <property type="entry name" value="Lactamase_B_2"/>
    <property type="match status" value="1"/>
</dbReference>
<evidence type="ECO:0000313" key="3">
    <source>
        <dbReference type="Proteomes" id="UP001597168"/>
    </source>
</evidence>
<dbReference type="PANTHER" id="PTHR43546">
    <property type="entry name" value="UPF0173 METAL-DEPENDENT HYDROLASE MJ1163-RELATED"/>
    <property type="match status" value="1"/>
</dbReference>
<protein>
    <submittedName>
        <fullName evidence="2">MBL fold metallo-hydrolase</fullName>
    </submittedName>
</protein>
<dbReference type="Proteomes" id="UP001597168">
    <property type="component" value="Unassembled WGS sequence"/>
</dbReference>
<dbReference type="InterPro" id="IPR050114">
    <property type="entry name" value="UPF0173_UPF0282_UlaG_hydrolase"/>
</dbReference>
<evidence type="ECO:0000313" key="2">
    <source>
        <dbReference type="EMBL" id="MFD1145565.1"/>
    </source>
</evidence>
<dbReference type="PANTHER" id="PTHR43546:SF7">
    <property type="entry name" value="METALLO-BETA-LACTAMASE DOMAIN-CONTAINING PROTEIN"/>
    <property type="match status" value="1"/>
</dbReference>
<reference evidence="3" key="1">
    <citation type="journal article" date="2019" name="Int. J. Syst. Evol. Microbiol.">
        <title>The Global Catalogue of Microorganisms (GCM) 10K type strain sequencing project: providing services to taxonomists for standard genome sequencing and annotation.</title>
        <authorList>
            <consortium name="The Broad Institute Genomics Platform"/>
            <consortium name="The Broad Institute Genome Sequencing Center for Infectious Disease"/>
            <person name="Wu L."/>
            <person name="Ma J."/>
        </authorList>
    </citation>
    <scope>NUCLEOTIDE SEQUENCE [LARGE SCALE GENOMIC DNA]</scope>
    <source>
        <strain evidence="3">CCUG 60214</strain>
    </source>
</reference>
<accession>A0ABW3QP04</accession>
<dbReference type="InterPro" id="IPR036866">
    <property type="entry name" value="RibonucZ/Hydroxyglut_hydro"/>
</dbReference>
<dbReference type="EMBL" id="JBHTLK010000001">
    <property type="protein sequence ID" value="MFD1145565.1"/>
    <property type="molecule type" value="Genomic_DNA"/>
</dbReference>
<sequence>MDPHRAGRDLPPAQDPAITVGEPLPLDAVVLSHLHGDHFDRVASREPDRGRPILTTPHAARRLSRRGFREPVALRTWADVTMGKDGASLTVTSLPGRHAFGALAEVLPPVMGTLLEYRATPGSPAFRVYLSGDTLVHDDLQEIRDHYPAIDLAVVHLGGTRILGLLLTMDGEQGVDLLRPRRAVPVHFDDYSVMKSPLSDFTDEVRRLRPDTEVTYLDRGHALALPTAGA</sequence>
<gene>
    <name evidence="2" type="ORF">ACFQ3T_00335</name>
</gene>
<evidence type="ECO:0000259" key="1">
    <source>
        <dbReference type="Pfam" id="PF12706"/>
    </source>
</evidence>
<name>A0ABW3QP04_9PSEU</name>
<feature type="domain" description="Metallo-beta-lactamase" evidence="1">
    <location>
        <begin position="11"/>
        <end position="188"/>
    </location>
</feature>
<dbReference type="SUPFAM" id="SSF56281">
    <property type="entry name" value="Metallo-hydrolase/oxidoreductase"/>
    <property type="match status" value="1"/>
</dbReference>
<comment type="caution">
    <text evidence="2">The sequence shown here is derived from an EMBL/GenBank/DDBJ whole genome shotgun (WGS) entry which is preliminary data.</text>
</comment>
<organism evidence="2 3">
    <name type="scientific">Saccharothrix hoggarensis</name>
    <dbReference type="NCBI Taxonomy" id="913853"/>
    <lineage>
        <taxon>Bacteria</taxon>
        <taxon>Bacillati</taxon>
        <taxon>Actinomycetota</taxon>
        <taxon>Actinomycetes</taxon>
        <taxon>Pseudonocardiales</taxon>
        <taxon>Pseudonocardiaceae</taxon>
        <taxon>Saccharothrix</taxon>
    </lineage>
</organism>
<dbReference type="Gene3D" id="3.60.15.10">
    <property type="entry name" value="Ribonuclease Z/Hydroxyacylglutathione hydrolase-like"/>
    <property type="match status" value="1"/>
</dbReference>